<sequence>MERMNMYLENFIQEKKLDDNGYSPFHDYFGLSTHVSGHHSPGNSSTYSSSPQSLSPFNDVAPNYLGFGNFPTPGPVTDPLEELRCDAQNDFLKNGIECDLDEWDKCQARLRGHNLTDRVPLTVEFEGNDKVFEYLLVKERKRAKSMKPSKSGQTDFLIF</sequence>
<protein>
    <submittedName>
        <fullName evidence="1">Uncharacterized protein</fullName>
    </submittedName>
</protein>
<organism evidence="1 2">
    <name type="scientific">Lottia gigantea</name>
    <name type="common">Giant owl limpet</name>
    <dbReference type="NCBI Taxonomy" id="225164"/>
    <lineage>
        <taxon>Eukaryota</taxon>
        <taxon>Metazoa</taxon>
        <taxon>Spiralia</taxon>
        <taxon>Lophotrochozoa</taxon>
        <taxon>Mollusca</taxon>
        <taxon>Gastropoda</taxon>
        <taxon>Patellogastropoda</taxon>
        <taxon>Lottioidea</taxon>
        <taxon>Lottiidae</taxon>
        <taxon>Lottia</taxon>
    </lineage>
</organism>
<name>V4AIS8_LOTGI</name>
<dbReference type="OrthoDB" id="10010129at2759"/>
<evidence type="ECO:0000313" key="1">
    <source>
        <dbReference type="EMBL" id="ESO96917.1"/>
    </source>
</evidence>
<evidence type="ECO:0000313" key="2">
    <source>
        <dbReference type="Proteomes" id="UP000030746"/>
    </source>
</evidence>
<proteinExistence type="predicted"/>
<dbReference type="Proteomes" id="UP000030746">
    <property type="component" value="Unassembled WGS sequence"/>
</dbReference>
<dbReference type="CTD" id="20238115"/>
<reference evidence="1 2" key="1">
    <citation type="journal article" date="2013" name="Nature">
        <title>Insights into bilaterian evolution from three spiralian genomes.</title>
        <authorList>
            <person name="Simakov O."/>
            <person name="Marletaz F."/>
            <person name="Cho S.J."/>
            <person name="Edsinger-Gonzales E."/>
            <person name="Havlak P."/>
            <person name="Hellsten U."/>
            <person name="Kuo D.H."/>
            <person name="Larsson T."/>
            <person name="Lv J."/>
            <person name="Arendt D."/>
            <person name="Savage R."/>
            <person name="Osoegawa K."/>
            <person name="de Jong P."/>
            <person name="Grimwood J."/>
            <person name="Chapman J.A."/>
            <person name="Shapiro H."/>
            <person name="Aerts A."/>
            <person name="Otillar R.P."/>
            <person name="Terry A.Y."/>
            <person name="Boore J.L."/>
            <person name="Grigoriev I.V."/>
            <person name="Lindberg D.R."/>
            <person name="Seaver E.C."/>
            <person name="Weisblat D.A."/>
            <person name="Putnam N.H."/>
            <person name="Rokhsar D.S."/>
        </authorList>
    </citation>
    <scope>NUCLEOTIDE SEQUENCE [LARGE SCALE GENOMIC DNA]</scope>
</reference>
<dbReference type="AlphaFoldDB" id="V4AIS8"/>
<gene>
    <name evidence="1" type="ORF">LOTGIDRAFT_159670</name>
</gene>
<dbReference type="KEGG" id="lgi:LOTGIDRAFT_159670"/>
<keyword evidence="2" id="KW-1185">Reference proteome</keyword>
<dbReference type="EMBL" id="KB201362">
    <property type="protein sequence ID" value="ESO96917.1"/>
    <property type="molecule type" value="Genomic_DNA"/>
</dbReference>
<dbReference type="RefSeq" id="XP_009052411.1">
    <property type="nucleotide sequence ID" value="XM_009054163.1"/>
</dbReference>
<dbReference type="HOGENOM" id="CLU_1662772_0_0_1"/>
<accession>V4AIS8</accession>
<dbReference type="GeneID" id="20238115"/>